<name>A0ABN8PK64_9CNID</name>
<dbReference type="Proteomes" id="UP001159405">
    <property type="component" value="Unassembled WGS sequence"/>
</dbReference>
<dbReference type="InterPro" id="IPR051280">
    <property type="entry name" value="Cl-channel/antiporter"/>
</dbReference>
<evidence type="ECO:0000313" key="15">
    <source>
        <dbReference type="Proteomes" id="UP001159405"/>
    </source>
</evidence>
<comment type="similarity">
    <text evidence="11">Belongs to the chloride channel (TC 2.A.49) family.</text>
</comment>
<dbReference type="PANTHER" id="PTHR11689">
    <property type="entry name" value="CHLORIDE CHANNEL PROTEIN CLC FAMILY MEMBER"/>
    <property type="match status" value="1"/>
</dbReference>
<evidence type="ECO:0000256" key="12">
    <source>
        <dbReference type="SAM" id="MobiDB-lite"/>
    </source>
</evidence>
<dbReference type="CDD" id="cd04591">
    <property type="entry name" value="CBS_pair_voltage-gated_CLC_euk_bac"/>
    <property type="match status" value="1"/>
</dbReference>
<evidence type="ECO:0000256" key="1">
    <source>
        <dbReference type="ARBA" id="ARBA00004141"/>
    </source>
</evidence>
<dbReference type="SUPFAM" id="SSF81340">
    <property type="entry name" value="Clc chloride channel"/>
    <property type="match status" value="1"/>
</dbReference>
<evidence type="ECO:0000256" key="11">
    <source>
        <dbReference type="RuleBase" id="RU361221"/>
    </source>
</evidence>
<keyword evidence="15" id="KW-1185">Reference proteome</keyword>
<feature type="transmembrane region" description="Helical" evidence="11">
    <location>
        <begin position="483"/>
        <end position="505"/>
    </location>
</feature>
<feature type="domain" description="CBS" evidence="13">
    <location>
        <begin position="761"/>
        <end position="819"/>
    </location>
</feature>
<feature type="transmembrane region" description="Helical" evidence="11">
    <location>
        <begin position="372"/>
        <end position="396"/>
    </location>
</feature>
<dbReference type="EMBL" id="CALNXK010000075">
    <property type="protein sequence ID" value="CAH3145196.1"/>
    <property type="molecule type" value="Genomic_DNA"/>
</dbReference>
<comment type="caution">
    <text evidence="14">The sequence shown here is derived from an EMBL/GenBank/DDBJ whole genome shotgun (WGS) entry which is preliminary data.</text>
</comment>
<keyword evidence="8 11" id="KW-0472">Membrane</keyword>
<feature type="transmembrane region" description="Helical" evidence="11">
    <location>
        <begin position="122"/>
        <end position="147"/>
    </location>
</feature>
<feature type="transmembrane region" description="Helical" evidence="11">
    <location>
        <begin position="274"/>
        <end position="296"/>
    </location>
</feature>
<dbReference type="SMART" id="SM00116">
    <property type="entry name" value="CBS"/>
    <property type="match status" value="2"/>
</dbReference>
<keyword evidence="7 10" id="KW-0129">CBS domain</keyword>
<keyword evidence="5 11" id="KW-1133">Transmembrane helix</keyword>
<evidence type="ECO:0000256" key="7">
    <source>
        <dbReference type="ARBA" id="ARBA00023122"/>
    </source>
</evidence>
<comment type="subcellular location">
    <subcellularLocation>
        <location evidence="1 11">Membrane</location>
        <topology evidence="1 11">Multi-pass membrane protein</topology>
    </subcellularLocation>
</comment>
<reference evidence="14 15" key="1">
    <citation type="submission" date="2022-05" db="EMBL/GenBank/DDBJ databases">
        <authorList>
            <consortium name="Genoscope - CEA"/>
            <person name="William W."/>
        </authorList>
    </citation>
    <scope>NUCLEOTIDE SEQUENCE [LARGE SCALE GENOMIC DNA]</scope>
</reference>
<dbReference type="PANTHER" id="PTHR11689:SF89">
    <property type="entry name" value="CHLORIDE CHANNEL PROTEIN"/>
    <property type="match status" value="1"/>
</dbReference>
<feature type="transmembrane region" description="Helical" evidence="11">
    <location>
        <begin position="239"/>
        <end position="262"/>
    </location>
</feature>
<evidence type="ECO:0000256" key="5">
    <source>
        <dbReference type="ARBA" id="ARBA00022989"/>
    </source>
</evidence>
<proteinExistence type="inferred from homology"/>
<dbReference type="Pfam" id="PF00571">
    <property type="entry name" value="CBS"/>
    <property type="match status" value="2"/>
</dbReference>
<keyword evidence="9 11" id="KW-0868">Chloride</keyword>
<dbReference type="Gene3D" id="1.10.3080.10">
    <property type="entry name" value="Clc chloride channel"/>
    <property type="match status" value="1"/>
</dbReference>
<organism evidence="14 15">
    <name type="scientific">Porites lobata</name>
    <dbReference type="NCBI Taxonomy" id="104759"/>
    <lineage>
        <taxon>Eukaryota</taxon>
        <taxon>Metazoa</taxon>
        <taxon>Cnidaria</taxon>
        <taxon>Anthozoa</taxon>
        <taxon>Hexacorallia</taxon>
        <taxon>Scleractinia</taxon>
        <taxon>Fungiina</taxon>
        <taxon>Poritidae</taxon>
        <taxon>Porites</taxon>
    </lineage>
</organism>
<evidence type="ECO:0000313" key="14">
    <source>
        <dbReference type="EMBL" id="CAH3145196.1"/>
    </source>
</evidence>
<keyword evidence="6 11" id="KW-0406">Ion transport</keyword>
<dbReference type="InterPro" id="IPR014743">
    <property type="entry name" value="Cl-channel_core"/>
</dbReference>
<keyword evidence="2 11" id="KW-0813">Transport</keyword>
<feature type="transmembrane region" description="Helical" evidence="11">
    <location>
        <begin position="551"/>
        <end position="574"/>
    </location>
</feature>
<feature type="domain" description="CBS" evidence="13">
    <location>
        <begin position="642"/>
        <end position="702"/>
    </location>
</feature>
<feature type="transmembrane region" description="Helical" evidence="11">
    <location>
        <begin position="326"/>
        <end position="351"/>
    </location>
</feature>
<keyword evidence="4" id="KW-0677">Repeat</keyword>
<evidence type="ECO:0000256" key="4">
    <source>
        <dbReference type="ARBA" id="ARBA00022737"/>
    </source>
</evidence>
<evidence type="ECO:0000259" key="13">
    <source>
        <dbReference type="PROSITE" id="PS51371"/>
    </source>
</evidence>
<sequence length="843" mass="94773">MSLRRNAESTHEDIPLQATETHISFFQKGREYESRYVNHHYTEEEREQLGKFESVDYLPPHSTVYKNWLEQQPSRLDWDRWLMMGMIGFSVGVIGFLMHQLIDVISKLKWDKASEFIKDRDFGLAWIWVIGYSVFFVLASSIPVVYFRPNSAEGSGIPELIGFLNGTVVKHIFSIKTMLIKFFSCVCAVGAGLPVGPEGPMIHLGSLVGAGLSQFKSDTLKFQLPFFERFRNTEDRRNFISAGAAAGVASAFGAPVGGLLFSMEEVSSFWNMKLSWQTFFACMVSTFTTVLLNSALKGFTYQGDFGLFKAEKNIIFQVSYDIGVNILAFIPTVILGIIGGLLGAAFTFIYLKIVRFRRSQIGKIKSVRWKNVAKISEPVLIMIIIGTASVFLPAAFPCTSFQSNFTSEGNMTLNPGEKCLTGSQRPMLTERDVKNYTCPVGITRVINGTEFTNSSFNEVATLLFATGEKAIHRLFSRNTPDKLGYASLFTVLVIYFLLACWSAGTAISSGLSSNLFRFIGATYGRIIGRAMVDLFGFHSTGYWAWMDPGAFALIGAASFCGGVSRLTVSLTVIMMEITNDVQFLLPIMVAIMVAKWVGDFVTHPLYFALLELNCIPFLAEPVILHKGSRAINLELLKAGDAMSSPAIVVHKIESVSRLTQLLQDTRHCGYPVVVKTDRGDEVFSGLISRNDIMVLLSREDIFCSREKLSLYQEESDINRLDYKQMDQGYHKDHAARLNTQLDLYAENPRYQNLFINLSPYVNHSAPTVQETFSLHRTYIIFRTLGLRHLTVVDERNRVRGIITRKDLMGFQMEKRIRKSLHSSRNREMQPQSSSQGHRRSMDA</sequence>
<feature type="transmembrane region" description="Helical" evidence="11">
    <location>
        <begin position="581"/>
        <end position="598"/>
    </location>
</feature>
<evidence type="ECO:0000256" key="2">
    <source>
        <dbReference type="ARBA" id="ARBA00022448"/>
    </source>
</evidence>
<keyword evidence="3 11" id="KW-0812">Transmembrane</keyword>
<dbReference type="InterPro" id="IPR046342">
    <property type="entry name" value="CBS_dom_sf"/>
</dbReference>
<evidence type="ECO:0000256" key="9">
    <source>
        <dbReference type="ARBA" id="ARBA00023214"/>
    </source>
</evidence>
<dbReference type="InterPro" id="IPR000644">
    <property type="entry name" value="CBS_dom"/>
</dbReference>
<feature type="region of interest" description="Disordered" evidence="12">
    <location>
        <begin position="819"/>
        <end position="843"/>
    </location>
</feature>
<dbReference type="PROSITE" id="PS51371">
    <property type="entry name" value="CBS"/>
    <property type="match status" value="2"/>
</dbReference>
<protein>
    <recommendedName>
        <fullName evidence="11">Chloride channel protein</fullName>
    </recommendedName>
</protein>
<feature type="transmembrane region" description="Helical" evidence="11">
    <location>
        <begin position="81"/>
        <end position="102"/>
    </location>
</feature>
<dbReference type="InterPro" id="IPR001807">
    <property type="entry name" value="ClC"/>
</dbReference>
<evidence type="ECO:0000256" key="6">
    <source>
        <dbReference type="ARBA" id="ARBA00023065"/>
    </source>
</evidence>
<evidence type="ECO:0000256" key="3">
    <source>
        <dbReference type="ARBA" id="ARBA00022692"/>
    </source>
</evidence>
<dbReference type="Gene3D" id="3.10.580.10">
    <property type="entry name" value="CBS-domain"/>
    <property type="match status" value="1"/>
</dbReference>
<dbReference type="PRINTS" id="PR00762">
    <property type="entry name" value="CLCHANNEL"/>
</dbReference>
<accession>A0ABN8PK64</accession>
<evidence type="ECO:0000256" key="10">
    <source>
        <dbReference type="PROSITE-ProRule" id="PRU00703"/>
    </source>
</evidence>
<gene>
    <name evidence="14" type="ORF">PLOB_00044407</name>
</gene>
<dbReference type="SUPFAM" id="SSF54631">
    <property type="entry name" value="CBS-domain pair"/>
    <property type="match status" value="1"/>
</dbReference>
<dbReference type="Pfam" id="PF00654">
    <property type="entry name" value="Voltage_CLC"/>
    <property type="match status" value="1"/>
</dbReference>
<comment type="caution">
    <text evidence="11">Lacks conserved residue(s) required for the propagation of feature annotation.</text>
</comment>
<evidence type="ECO:0000256" key="8">
    <source>
        <dbReference type="ARBA" id="ARBA00023136"/>
    </source>
</evidence>